<dbReference type="Proteomes" id="UP001163687">
    <property type="component" value="Chromosome"/>
</dbReference>
<name>A0AA35G9G5_9FIRM</name>
<dbReference type="PANTHER" id="PTHR13817">
    <property type="entry name" value="TITIN"/>
    <property type="match status" value="1"/>
</dbReference>
<feature type="transmembrane region" description="Helical" evidence="2">
    <location>
        <begin position="455"/>
        <end position="479"/>
    </location>
</feature>
<keyword evidence="1" id="KW-0677">Repeat</keyword>
<feature type="domain" description="Fibronectin type-III" evidence="3">
    <location>
        <begin position="256"/>
        <end position="338"/>
    </location>
</feature>
<evidence type="ECO:0000256" key="2">
    <source>
        <dbReference type="SAM" id="Phobius"/>
    </source>
</evidence>
<sequence length="480" mass="51559">MSTDVTAMFRRLVIMIAVAIMGVGSRVVAAGDLLRGVTPTWDGWSSVSNPAAATDGDPTSYLNALLPAGRNDGNLYWSMSRSYVAELRIRLKWTAGTSVVGPMSLELQNNGTRVWFSYLALGDNTYVFYPNVTANRVRLFLNDNSSYAQNVEVYWLEAYSEVRDTTPPSAPSGVQAVAGDTTVTISWSAVPDTDLAKYRVYRDGSLIAEVTGTTYMDANLTNGVTYTYEVSAVDKAGNESPKSAAVTATPMGPPRSPVLQITSLSQTTVDIAWEPIGNADGFRMYRNSLLIAQLPSGSQAFHDSGLSPETEYTYKLVVYNKVGESQATVTVTTLPPPPPPPDPPGTPVGLGILDVSKTTASLGWSVPLGLVRGYRVYRNGLLVAETRDTVFVDRNLLPQTRYYYQVVAWNEGGESTPAAVAVTTLAASFSETVRAGLESSLGRARDYVVSAAGGVAPWIVVIAALVTAVKLGNFFLGLWR</sequence>
<protein>
    <recommendedName>
        <fullName evidence="3">Fibronectin type-III domain-containing protein</fullName>
    </recommendedName>
</protein>
<dbReference type="CDD" id="cd00063">
    <property type="entry name" value="FN3"/>
    <property type="match status" value="3"/>
</dbReference>
<dbReference type="PANTHER" id="PTHR13817:SF166">
    <property type="entry name" value="NEURONAL IGCAM-RELATED"/>
    <property type="match status" value="1"/>
</dbReference>
<dbReference type="Gene3D" id="2.60.40.10">
    <property type="entry name" value="Immunoglobulins"/>
    <property type="match status" value="3"/>
</dbReference>
<reference evidence="4" key="1">
    <citation type="submission" date="2022-03" db="EMBL/GenBank/DDBJ databases">
        <title>Complete genome sequence of Caldinitratiruptor microaerophilus.</title>
        <authorList>
            <person name="Mukaiyama R."/>
            <person name="Nishiyama T."/>
            <person name="Ueda K."/>
        </authorList>
    </citation>
    <scope>NUCLEOTIDE SEQUENCE</scope>
    <source>
        <strain evidence="4">JCM 16183</strain>
    </source>
</reference>
<dbReference type="InterPro" id="IPR013783">
    <property type="entry name" value="Ig-like_fold"/>
</dbReference>
<keyword evidence="2" id="KW-0472">Membrane</keyword>
<dbReference type="KEGG" id="cmic:caldi_13640"/>
<dbReference type="SMART" id="SM00060">
    <property type="entry name" value="FN3"/>
    <property type="match status" value="3"/>
</dbReference>
<feature type="domain" description="Fibronectin type-III" evidence="3">
    <location>
        <begin position="343"/>
        <end position="428"/>
    </location>
</feature>
<dbReference type="InterPro" id="IPR036116">
    <property type="entry name" value="FN3_sf"/>
</dbReference>
<evidence type="ECO:0000259" key="3">
    <source>
        <dbReference type="PROSITE" id="PS50853"/>
    </source>
</evidence>
<proteinExistence type="predicted"/>
<feature type="domain" description="Fibronectin type-III" evidence="3">
    <location>
        <begin position="167"/>
        <end position="254"/>
    </location>
</feature>
<dbReference type="EMBL" id="AP025628">
    <property type="protein sequence ID" value="BDG60274.1"/>
    <property type="molecule type" value="Genomic_DNA"/>
</dbReference>
<keyword evidence="2" id="KW-0812">Transmembrane</keyword>
<dbReference type="Pfam" id="PF00041">
    <property type="entry name" value="fn3"/>
    <property type="match status" value="2"/>
</dbReference>
<dbReference type="InterPro" id="IPR003961">
    <property type="entry name" value="FN3_dom"/>
</dbReference>
<evidence type="ECO:0000256" key="1">
    <source>
        <dbReference type="ARBA" id="ARBA00022737"/>
    </source>
</evidence>
<gene>
    <name evidence="4" type="ORF">caldi_13640</name>
</gene>
<dbReference type="SUPFAM" id="SSF49265">
    <property type="entry name" value="Fibronectin type III"/>
    <property type="match status" value="2"/>
</dbReference>
<evidence type="ECO:0000313" key="4">
    <source>
        <dbReference type="EMBL" id="BDG60274.1"/>
    </source>
</evidence>
<accession>A0AA35G9G5</accession>
<dbReference type="AlphaFoldDB" id="A0AA35G9G5"/>
<evidence type="ECO:0000313" key="5">
    <source>
        <dbReference type="Proteomes" id="UP001163687"/>
    </source>
</evidence>
<keyword evidence="2" id="KW-1133">Transmembrane helix</keyword>
<keyword evidence="5" id="KW-1185">Reference proteome</keyword>
<organism evidence="4 5">
    <name type="scientific">Caldinitratiruptor microaerophilus</name>
    <dbReference type="NCBI Taxonomy" id="671077"/>
    <lineage>
        <taxon>Bacteria</taxon>
        <taxon>Bacillati</taxon>
        <taxon>Bacillota</taxon>
        <taxon>Clostridia</taxon>
        <taxon>Eubacteriales</taxon>
        <taxon>Symbiobacteriaceae</taxon>
        <taxon>Caldinitratiruptor</taxon>
    </lineage>
</organism>
<dbReference type="InterPro" id="IPR050964">
    <property type="entry name" value="Striated_Muscle_Regulatory"/>
</dbReference>
<dbReference type="PROSITE" id="PS50853">
    <property type="entry name" value="FN3"/>
    <property type="match status" value="3"/>
</dbReference>